<dbReference type="OrthoDB" id="29024at2759"/>
<dbReference type="STRING" id="441375.B6AFS4"/>
<feature type="region of interest" description="Disordered" evidence="1">
    <location>
        <begin position="1708"/>
        <end position="1798"/>
    </location>
</feature>
<feature type="domain" description="THO complex subunitTHOC2 N-terminal" evidence="3">
    <location>
        <begin position="904"/>
        <end position="953"/>
    </location>
</feature>
<feature type="domain" description="THO complex subunitTHOC2 C-terminal" evidence="2">
    <location>
        <begin position="1322"/>
        <end position="1686"/>
    </location>
</feature>
<dbReference type="PANTHER" id="PTHR21597">
    <property type="entry name" value="THO2 PROTEIN"/>
    <property type="match status" value="1"/>
</dbReference>
<name>B6AFS4_CRYMR</name>
<proteinExistence type="predicted"/>
<dbReference type="RefSeq" id="XP_002141414.1">
    <property type="nucleotide sequence ID" value="XM_002141378.1"/>
</dbReference>
<evidence type="ECO:0008006" key="6">
    <source>
        <dbReference type="Google" id="ProtNLM"/>
    </source>
</evidence>
<dbReference type="InterPro" id="IPR021726">
    <property type="entry name" value="THO_THOC2_N"/>
</dbReference>
<evidence type="ECO:0000256" key="1">
    <source>
        <dbReference type="SAM" id="MobiDB-lite"/>
    </source>
</evidence>
<reference evidence="4" key="1">
    <citation type="submission" date="2008-06" db="EMBL/GenBank/DDBJ databases">
        <authorList>
            <person name="Lorenzi H."/>
            <person name="Inman J."/>
            <person name="Miller J."/>
            <person name="Schobel S."/>
            <person name="Amedeo P."/>
            <person name="Caler E.V."/>
            <person name="da Silva J."/>
        </authorList>
    </citation>
    <scope>NUCLEOTIDE SEQUENCE [LARGE SCALE GENOMIC DNA]</scope>
    <source>
        <strain evidence="4">RN66</strain>
    </source>
</reference>
<keyword evidence="5" id="KW-1185">Reference proteome</keyword>
<dbReference type="GO" id="GO:0006406">
    <property type="term" value="P:mRNA export from nucleus"/>
    <property type="evidence" value="ECO:0007669"/>
    <property type="project" value="InterPro"/>
</dbReference>
<dbReference type="VEuPathDB" id="CryptoDB:CMU_034510"/>
<dbReference type="GO" id="GO:0003729">
    <property type="term" value="F:mRNA binding"/>
    <property type="evidence" value="ECO:0007669"/>
    <property type="project" value="TreeGrafter"/>
</dbReference>
<dbReference type="PANTHER" id="PTHR21597:SF0">
    <property type="entry name" value="THO COMPLEX SUBUNIT 2"/>
    <property type="match status" value="1"/>
</dbReference>
<dbReference type="InterPro" id="IPR021418">
    <property type="entry name" value="THO_THOC2_C"/>
</dbReference>
<dbReference type="InterPro" id="IPR040007">
    <property type="entry name" value="Tho2"/>
</dbReference>
<gene>
    <name evidence="4" type="ORF">CMU_034510</name>
</gene>
<evidence type="ECO:0000313" key="5">
    <source>
        <dbReference type="Proteomes" id="UP000001460"/>
    </source>
</evidence>
<dbReference type="EMBL" id="DS989731">
    <property type="protein sequence ID" value="EEA07065.1"/>
    <property type="molecule type" value="Genomic_DNA"/>
</dbReference>
<organism evidence="4 5">
    <name type="scientific">Cryptosporidium muris (strain RN66)</name>
    <dbReference type="NCBI Taxonomy" id="441375"/>
    <lineage>
        <taxon>Eukaryota</taxon>
        <taxon>Sar</taxon>
        <taxon>Alveolata</taxon>
        <taxon>Apicomplexa</taxon>
        <taxon>Conoidasida</taxon>
        <taxon>Coccidia</taxon>
        <taxon>Eucoccidiorida</taxon>
        <taxon>Eimeriorina</taxon>
        <taxon>Cryptosporidiidae</taxon>
        <taxon>Cryptosporidium</taxon>
    </lineage>
</organism>
<dbReference type="GeneID" id="6996590"/>
<protein>
    <recommendedName>
        <fullName evidence="6">THO complex subunit 2</fullName>
    </recommendedName>
</protein>
<dbReference type="GO" id="GO:0006397">
    <property type="term" value="P:mRNA processing"/>
    <property type="evidence" value="ECO:0007669"/>
    <property type="project" value="InterPro"/>
</dbReference>
<dbReference type="Pfam" id="PF11262">
    <property type="entry name" value="Tho2"/>
    <property type="match status" value="1"/>
</dbReference>
<dbReference type="Proteomes" id="UP000001460">
    <property type="component" value="Unassembled WGS sequence"/>
</dbReference>
<dbReference type="OMA" id="NCEVHRE"/>
<feature type="compositionally biased region" description="Polar residues" evidence="1">
    <location>
        <begin position="1732"/>
        <end position="1743"/>
    </location>
</feature>
<feature type="compositionally biased region" description="Low complexity" evidence="1">
    <location>
        <begin position="1775"/>
        <end position="1789"/>
    </location>
</feature>
<dbReference type="eggNOG" id="KOG1874">
    <property type="taxonomic scope" value="Eukaryota"/>
</dbReference>
<evidence type="ECO:0000313" key="4">
    <source>
        <dbReference type="EMBL" id="EEA07065.1"/>
    </source>
</evidence>
<dbReference type="GO" id="GO:0000445">
    <property type="term" value="C:THO complex part of transcription export complex"/>
    <property type="evidence" value="ECO:0007669"/>
    <property type="project" value="TreeGrafter"/>
</dbReference>
<evidence type="ECO:0000259" key="2">
    <source>
        <dbReference type="Pfam" id="PF11262"/>
    </source>
</evidence>
<dbReference type="Pfam" id="PF11732">
    <property type="entry name" value="Thoc2"/>
    <property type="match status" value="1"/>
</dbReference>
<feature type="compositionally biased region" description="Polar residues" evidence="1">
    <location>
        <begin position="1752"/>
        <end position="1767"/>
    </location>
</feature>
<accession>B6AFS4</accession>
<evidence type="ECO:0000259" key="3">
    <source>
        <dbReference type="Pfam" id="PF11732"/>
    </source>
</evidence>
<sequence>MDNNEVKLLGNDGEVDLFCLNERRHLPASKLSTNEWISDINTTLQYKLSSCWMILVCVDPLTNVFNNADNESTEILFEILSSVLYYGELQPSLVAEFLENSAVLAYMKIMKALGASFSDSDKIDISSLPLDSLNKRFLETTTNFNNCSPNDINELDEFLSFDDFTANYLTPKIMDTIWLLQMGFNDKEVSRRSIWTEFIQRLERGNIVPRVHNISNIPKLIKLICIKDIVAYLDLGRTDFMGITHSMISTKDRLQQKYVRERTRLCFTVNSYTTQRECLKGYSTLIISVKTLFDSHLAKEVEQSIEQSFEVEGITTNSLYIDLDMNIILSIISEYDLSIHRSIGIIFEVFIAFTSSDLNIRKSKDYKDICKILGKLLNLFPTKIVKKSFIIFTEYIPKIRSKLKEISEFFSNNSEPKTNKINPNSNLKENNLIKEPNKGDLTFPCIGEDKVLYQPWLLYSQDTMEFPNFEFFLLCAYLVKNKWIEFDVHLKQLVDSWDEMTWNEYLKESVDTKEDCDNNKDSMDEYTIYIEEFNLEDRSDISFFSIKTLWNLRNLYKLYQSLYNEETKLKTDTEECKTSNHVDNISFKLVKGILLGKSKHSPIEVSEQAIDFAKISEALSKYLILPSLTLMSAFVCIYQASIGEDTSLFIDDPSHETEKALNTPPHILAISELYELASFPPCIADYVCDSFAKTIEIILEATKIKITNCLSSQVAELYKQFAYNLVPWIEKYCQYYLFKRHCKCIKLVLEIINSFLKYKDQLDDYFQISGDMKVNYIDPLKLLLELSLSIIFPSVSYLPRNRCIPNLVGYIYLDNVSIPERYQMYQNLININYNSYPMSLKWKETKNGLSKPLKRVTQDILEEKKYTGSNLSNISMAGLSSNSYSNWKRLSLSTRLLISNIVSYSYTNPLVMCDIVLSQCYVYDNMIPLLVEIVAKQIDTFCLDIMVYSIVCFILKRPTSLLNNSSKKILENNLKISNSGIAHFGAHLFKKRVIPKEVLVNFIYTLLYRIDETLNHPLYPHELYNNFMDIFFWEQMLEVLLNIPKFDLSVLTTKQVNALAGGRLLFQQLLGDYDYFEYFDTDYSILCAMPNNNLQSMNLLAKIKDIRTSETLIAKETEYELKSTPKYTNVNETSNCEVHRESFNSTGEALISIFSENSVMSKELLYRIAKLRLEALWDVPTCKFDVKLITQISDEIHWCCIQLIEFLTTSFSSEVYRYRVLNLENDIFSIKNTISEIFRYLDSPIAWFFLRHGLFCDKSEDSKESTNIEDITVDDTGISSLSCLIPFDKILDTEPTIVNCLREYISEGNLLLSTSLLDINMTDFYLSFWFLRLSDLFIPKTEYFSVLTELYNNIMDCYLNIEKIGRPNQSLIASNHFSKFPVTFNEPKDIPCIPALQPLPTSSISRQLRDTRKQFENKYKQLSVQYYRLAIEFEEISRRRTKAINWLDKLVLPKLRSLFDTKVVALCLESKSETCVCNFEKFVFWIYESLIIPRITQSESDTLFCFYWIQKILLDDKLGLFEGNIKHTGLFFSTLTKMVGYCVRSSSAREAQLIGLFIKLVFQYLSDNIIESECNTKSSTNEELKLSSSEECFQKKGIFELSLIQECELNILASLSLGLGILSESRNIKPDWIDTRGCVWTLLHCSDSFPVSYKTGNYLLKIIPNIIQYSTEKQWNDLTLSITSLNLKLKQRTNFWIRSSTDIDVNSTIESEDTDNEKPNTLNSSSHNSSNIDTASKTTSGDSRNVKRNSDKNSLVAINNRDSSPYHSDSKRARYSSIPGSSKSYTYSSHSRDGYRRS</sequence>